<dbReference type="EMBL" id="WJHE01000687">
    <property type="protein sequence ID" value="MST33674.1"/>
    <property type="molecule type" value="Genomic_DNA"/>
</dbReference>
<gene>
    <name evidence="4" type="ORF">GHK86_13220</name>
</gene>
<feature type="transmembrane region" description="Helical" evidence="2">
    <location>
        <begin position="16"/>
        <end position="38"/>
    </location>
</feature>
<reference evidence="4 5" key="1">
    <citation type="submission" date="2019-11" db="EMBL/GenBank/DDBJ databases">
        <title>Acidiferrimicrobium australis gen. nov., sp. nov., an acidophilic and obligately heterotrophic, member of the Actinobacteria that catalyses dissimilatory oxido- reduction of iron isolated from metal-rich acidic water in Chile.</title>
        <authorList>
            <person name="Gonzalez D."/>
            <person name="Huber K."/>
            <person name="Hedrich S."/>
            <person name="Rojas-Villalobos C."/>
            <person name="Quatrini R."/>
            <person name="Dinamarca M.A."/>
            <person name="Schwarz A."/>
            <person name="Canales C."/>
            <person name="Nancucheo I."/>
        </authorList>
    </citation>
    <scope>NUCLEOTIDE SEQUENCE [LARGE SCALE GENOMIC DNA]</scope>
    <source>
        <strain evidence="4 5">USS-CCA1</strain>
    </source>
</reference>
<dbReference type="InterPro" id="IPR029063">
    <property type="entry name" value="SAM-dependent_MTases_sf"/>
</dbReference>
<feature type="transmembrane region" description="Helical" evidence="2">
    <location>
        <begin position="50"/>
        <end position="71"/>
    </location>
</feature>
<comment type="caution">
    <text evidence="4">The sequence shown here is derived from an EMBL/GenBank/DDBJ whole genome shotgun (WGS) entry which is preliminary data.</text>
</comment>
<proteinExistence type="inferred from homology"/>
<keyword evidence="2" id="KW-1133">Transmembrane helix</keyword>
<dbReference type="Pfam" id="PF02719">
    <property type="entry name" value="Polysacc_synt_2"/>
    <property type="match status" value="1"/>
</dbReference>
<dbReference type="InterPro" id="IPR051203">
    <property type="entry name" value="Polysaccharide_Synthase-Rel"/>
</dbReference>
<evidence type="ECO:0000256" key="1">
    <source>
        <dbReference type="ARBA" id="ARBA00007430"/>
    </source>
</evidence>
<dbReference type="InterPro" id="IPR036291">
    <property type="entry name" value="NAD(P)-bd_dom_sf"/>
</dbReference>
<protein>
    <submittedName>
        <fullName evidence="4">NAD-dependent epimerase/dehydratase family protein</fullName>
    </submittedName>
</protein>
<comment type="similarity">
    <text evidence="1">Belongs to the polysaccharide synthase family.</text>
</comment>
<evidence type="ECO:0000256" key="2">
    <source>
        <dbReference type="SAM" id="Phobius"/>
    </source>
</evidence>
<dbReference type="Pfam" id="PF13727">
    <property type="entry name" value="CoA_binding_3"/>
    <property type="match status" value="1"/>
</dbReference>
<dbReference type="PANTHER" id="PTHR43318:SF1">
    <property type="entry name" value="POLYSACCHARIDE BIOSYNTHESIS PROTEIN EPSC-RELATED"/>
    <property type="match status" value="1"/>
</dbReference>
<keyword evidence="2" id="KW-0472">Membrane</keyword>
<dbReference type="Gene3D" id="3.40.50.720">
    <property type="entry name" value="NAD(P)-binding Rossmann-like Domain"/>
    <property type="match status" value="2"/>
</dbReference>
<sequence>MRATALSGLQPRVKRLILACWDVGWWAGAVAIADIARAELIPRVPAPADLVGMAVLAAFVQVVVGLATGLYRGGWRVGSFEEAVALGRSAVIVTAVLTAFDFLAARPVPISVPPLAGPLALAMTLVLRYVIRAELARRRRPAPAAAVRLVVFGAGEGGSDAIRTMLRDPASPYLPVAVLDDDRHKRHLSLMGVPVVGTRADLAAAARRFDARVVLIAIPSASAELIREVTDGARAIGLDVKVLPALREVLDGSASPGEIRSPTMGDLLGRREIRTDLGVAADYISGKRVLVTGAGGSIGSELCRQINRLWPAELIMLDRDESALHALQMSLEGRALLDTPDLVLLDIRDRRAVDELFALRRPEVVFHAAALKHLPALEMHPGESIKTNVWGTMNVLDAAAAHGVQRLVNVSTDKAANPTSVLGYSKRLGERLTAAVAQRADGTFVSVRFGNVLGSRGSVLGAFRDQIAAGGPVTVTDEHVTRYFMTIEEAIQLVIQAGAIGERGEALVLDMGSPIRIVDVARRLIDESGRAVDIEFTGLRPGEKLHEELFGAGEPDRRPRHPLISHVDVPVLHPGRLRSLDAYFEPGEVRAALKRMAASPGLRAEDDGSVIDLREWTSDPAWLDSMLAVQGRVVRATLFEDRHACRYHRRSTDRCNGSDACQVTGAWAAQPAEAAAELS</sequence>
<dbReference type="SUPFAM" id="SSF53335">
    <property type="entry name" value="S-adenosyl-L-methionine-dependent methyltransferases"/>
    <property type="match status" value="1"/>
</dbReference>
<dbReference type="SUPFAM" id="SSF51735">
    <property type="entry name" value="NAD(P)-binding Rossmann-fold domains"/>
    <property type="match status" value="1"/>
</dbReference>
<evidence type="ECO:0000313" key="5">
    <source>
        <dbReference type="Proteomes" id="UP000437736"/>
    </source>
</evidence>
<evidence type="ECO:0000313" key="4">
    <source>
        <dbReference type="EMBL" id="MST33674.1"/>
    </source>
</evidence>
<dbReference type="InterPro" id="IPR003869">
    <property type="entry name" value="Polysac_CapD-like"/>
</dbReference>
<keyword evidence="2" id="KW-0812">Transmembrane</keyword>
<dbReference type="Proteomes" id="UP000437736">
    <property type="component" value="Unassembled WGS sequence"/>
</dbReference>
<organism evidence="4 5">
    <name type="scientific">Acidiferrimicrobium australe</name>
    <dbReference type="NCBI Taxonomy" id="2664430"/>
    <lineage>
        <taxon>Bacteria</taxon>
        <taxon>Bacillati</taxon>
        <taxon>Actinomycetota</taxon>
        <taxon>Acidimicrobiia</taxon>
        <taxon>Acidimicrobiales</taxon>
        <taxon>Acidimicrobiaceae</taxon>
        <taxon>Acidiferrimicrobium</taxon>
    </lineage>
</organism>
<name>A0ABW9QUY9_9ACTN</name>
<feature type="domain" description="Polysaccharide biosynthesis protein CapD-like" evidence="3">
    <location>
        <begin position="289"/>
        <end position="564"/>
    </location>
</feature>
<feature type="transmembrane region" description="Helical" evidence="2">
    <location>
        <begin position="110"/>
        <end position="131"/>
    </location>
</feature>
<dbReference type="CDD" id="cd05237">
    <property type="entry name" value="UDP_invert_4-6DH_SDR_e"/>
    <property type="match status" value="1"/>
</dbReference>
<keyword evidence="5" id="KW-1185">Reference proteome</keyword>
<feature type="transmembrane region" description="Helical" evidence="2">
    <location>
        <begin position="83"/>
        <end position="104"/>
    </location>
</feature>
<accession>A0ABW9QUY9</accession>
<dbReference type="PANTHER" id="PTHR43318">
    <property type="entry name" value="UDP-N-ACETYLGLUCOSAMINE 4,6-DEHYDRATASE"/>
    <property type="match status" value="1"/>
</dbReference>
<evidence type="ECO:0000259" key="3">
    <source>
        <dbReference type="Pfam" id="PF02719"/>
    </source>
</evidence>